<accession>A0A292IID8</accession>
<dbReference type="KEGG" id="mamp:MAMA39_05920"/>
<organism evidence="1 2">
    <name type="scientific">Mycoplasma amphoriforme A39</name>
    <dbReference type="NCBI Taxonomy" id="572419"/>
    <lineage>
        <taxon>Bacteria</taxon>
        <taxon>Bacillati</taxon>
        <taxon>Mycoplasmatota</taxon>
        <taxon>Mollicutes</taxon>
        <taxon>Mycoplasmataceae</taxon>
        <taxon>Mycoplasma</taxon>
    </lineage>
</organism>
<dbReference type="Proteomes" id="UP000261764">
    <property type="component" value="Chromosome I"/>
</dbReference>
<dbReference type="AlphaFoldDB" id="A0A292IID8"/>
<proteinExistence type="predicted"/>
<gene>
    <name evidence="1" type="ORF">MAMA39_05920</name>
</gene>
<reference evidence="1 2" key="1">
    <citation type="journal article" date="2015" name="Clin. Infect. Dis.">
        <title>Genomic Investigations unmask Mycoplasma amphoriforme, a new respiratory pathogen.</title>
        <authorList>
            <person name="Gillespie S.H."/>
            <person name="Ling C.L."/>
            <person name="Oravcova K."/>
            <person name="Pinheiro M."/>
            <person name="Wells L."/>
            <person name="Bryant J.M."/>
            <person name="McHugh T.D."/>
            <person name="Bebear C."/>
            <person name="Webster D."/>
            <person name="Harris S.R."/>
            <person name="Seth-Smith H.M."/>
            <person name="Thomson N.R."/>
        </authorList>
    </citation>
    <scope>NUCLEOTIDE SEQUENCE [LARGE SCALE GENOMIC DNA]</scope>
    <source>
        <strain evidence="1 2">A39</strain>
    </source>
</reference>
<dbReference type="RefSeq" id="WP_343251340.1">
    <property type="nucleotide sequence ID" value="NZ_HG937516.1"/>
</dbReference>
<protein>
    <submittedName>
        <fullName evidence="1">Uncharacterized protein</fullName>
    </submittedName>
</protein>
<evidence type="ECO:0000313" key="2">
    <source>
        <dbReference type="Proteomes" id="UP000261764"/>
    </source>
</evidence>
<sequence length="79" mass="9061">MSNDTKKTLKFKSSSKDIDRFERVKLEETKVLNIKSGKIGDAVRLEDLKLQLKTTRDKATILKLKNEIKALEKKIKSGK</sequence>
<keyword evidence="2" id="KW-1185">Reference proteome</keyword>
<dbReference type="EMBL" id="HG937516">
    <property type="protein sequence ID" value="CDN40709.1"/>
    <property type="molecule type" value="Genomic_DNA"/>
</dbReference>
<name>A0A292IID8_9MOLU</name>
<evidence type="ECO:0000313" key="1">
    <source>
        <dbReference type="EMBL" id="CDN40709.1"/>
    </source>
</evidence>